<dbReference type="Proteomes" id="UP001058461">
    <property type="component" value="Chromosome"/>
</dbReference>
<evidence type="ECO:0000256" key="1">
    <source>
        <dbReference type="ARBA" id="ARBA00022676"/>
    </source>
</evidence>
<evidence type="ECO:0000313" key="6">
    <source>
        <dbReference type="EMBL" id="UTW13687.1"/>
    </source>
</evidence>
<gene>
    <name evidence="6" type="ORF">KDW95_08625</name>
</gene>
<dbReference type="Pfam" id="PF02885">
    <property type="entry name" value="Glycos_trans_3N"/>
    <property type="match status" value="1"/>
</dbReference>
<dbReference type="EMBL" id="CP073347">
    <property type="protein sequence ID" value="UTW13687.1"/>
    <property type="molecule type" value="Genomic_DNA"/>
</dbReference>
<keyword evidence="7" id="KW-1185">Reference proteome</keyword>
<protein>
    <submittedName>
        <fullName evidence="6">Glycosyl transferase family protein</fullName>
    </submittedName>
</protein>
<dbReference type="GO" id="GO:0016740">
    <property type="term" value="F:transferase activity"/>
    <property type="evidence" value="ECO:0007669"/>
    <property type="project" value="UniProtKB-KW"/>
</dbReference>
<evidence type="ECO:0000259" key="4">
    <source>
        <dbReference type="Pfam" id="PF00591"/>
    </source>
</evidence>
<keyword evidence="2 6" id="KW-0808">Transferase</keyword>
<name>A0ABY5HPH7_9GAMM</name>
<accession>A0ABY5HPH7</accession>
<evidence type="ECO:0000313" key="7">
    <source>
        <dbReference type="Proteomes" id="UP001058461"/>
    </source>
</evidence>
<proteinExistence type="predicted"/>
<keyword evidence="3" id="KW-0028">Amino-acid biosynthesis</keyword>
<organism evidence="6 7">
    <name type="scientific">Marinobacterium rhizophilum</name>
    <dbReference type="NCBI Taxonomy" id="420402"/>
    <lineage>
        <taxon>Bacteria</taxon>
        <taxon>Pseudomonadati</taxon>
        <taxon>Pseudomonadota</taxon>
        <taxon>Gammaproteobacteria</taxon>
        <taxon>Oceanospirillales</taxon>
        <taxon>Oceanospirillaceae</taxon>
        <taxon>Marinobacterium</taxon>
    </lineage>
</organism>
<reference evidence="6" key="1">
    <citation type="submission" date="2021-04" db="EMBL/GenBank/DDBJ databases">
        <title>Oceanospirillales bacteria with DddD are important DMSP degraders in coastal seawater.</title>
        <authorList>
            <person name="Liu J."/>
        </authorList>
    </citation>
    <scope>NUCLEOTIDE SEQUENCE</scope>
    <source>
        <strain evidence="6">D13-1</strain>
    </source>
</reference>
<dbReference type="SUPFAM" id="SSF47648">
    <property type="entry name" value="Nucleoside phosphorylase/phosphoribosyltransferase N-terminal domain"/>
    <property type="match status" value="1"/>
</dbReference>
<dbReference type="RefSeq" id="WP_255855877.1">
    <property type="nucleotide sequence ID" value="NZ_CP073347.1"/>
</dbReference>
<keyword evidence="1" id="KW-0328">Glycosyltransferase</keyword>
<evidence type="ECO:0000256" key="3">
    <source>
        <dbReference type="ARBA" id="ARBA00022822"/>
    </source>
</evidence>
<dbReference type="PANTHER" id="PTHR43285">
    <property type="entry name" value="ANTHRANILATE PHOSPHORIBOSYLTRANSFERASE"/>
    <property type="match status" value="1"/>
</dbReference>
<sequence length="329" mass="36756">MSSQEHPFATYVRILGKGKKGSRSLTTEEARDAMGMILDGQVRPEQLGAFLMLLRVKEEAPEELCGFVSAVRARLQAPQDLQVDLDWSSYAGKKRRLPWFLLAALALAQSGVRVFMHGARGHMPGRLYTQDMLDLFGLPSCHDWSAVDGQLAARNFAFMSIDELAPQLGEIIQLRSILGLRSPVHTLCRLLNPLGAEHVIDGVFHPPYGPMHQKTSMLLGMRNSVTVKGDGGEAELKPDSESELQWILDGEMQTQQWPRLLAQRVVRDETLQPSELLQLWRGELEHEYGEGAVINTLAAVLRLLGRVSEPEEAVRQARTLWSARVKDAY</sequence>
<keyword evidence="3" id="KW-0057">Aromatic amino acid biosynthesis</keyword>
<dbReference type="InterPro" id="IPR000312">
    <property type="entry name" value="Glycosyl_Trfase_fam3"/>
</dbReference>
<dbReference type="Gene3D" id="3.40.1030.10">
    <property type="entry name" value="Nucleoside phosphorylase/phosphoribosyltransferase catalytic domain"/>
    <property type="match status" value="1"/>
</dbReference>
<evidence type="ECO:0000256" key="2">
    <source>
        <dbReference type="ARBA" id="ARBA00022679"/>
    </source>
</evidence>
<dbReference type="InterPro" id="IPR005940">
    <property type="entry name" value="Anthranilate_Pribosyl_Tfrase"/>
</dbReference>
<dbReference type="InterPro" id="IPR017459">
    <property type="entry name" value="Glycosyl_Trfase_fam3_N_dom"/>
</dbReference>
<dbReference type="PANTHER" id="PTHR43285:SF2">
    <property type="entry name" value="ANTHRANILATE PHOSPHORIBOSYLTRANSFERASE"/>
    <property type="match status" value="1"/>
</dbReference>
<feature type="domain" description="Glycosyl transferase family 3" evidence="4">
    <location>
        <begin position="102"/>
        <end position="319"/>
    </location>
</feature>
<dbReference type="InterPro" id="IPR036320">
    <property type="entry name" value="Glycosyl_Trfase_fam3_N_dom_sf"/>
</dbReference>
<feature type="domain" description="Glycosyl transferase family 3 N-terminal" evidence="5">
    <location>
        <begin position="19"/>
        <end position="73"/>
    </location>
</feature>
<dbReference type="Pfam" id="PF00591">
    <property type="entry name" value="Glycos_transf_3"/>
    <property type="match status" value="1"/>
</dbReference>
<dbReference type="InterPro" id="IPR035902">
    <property type="entry name" value="Nuc_phospho_transferase"/>
</dbReference>
<dbReference type="SUPFAM" id="SSF52418">
    <property type="entry name" value="Nucleoside phosphorylase/phosphoribosyltransferase catalytic domain"/>
    <property type="match status" value="1"/>
</dbReference>
<keyword evidence="3" id="KW-0822">Tryptophan biosynthesis</keyword>
<evidence type="ECO:0000259" key="5">
    <source>
        <dbReference type="Pfam" id="PF02885"/>
    </source>
</evidence>
<dbReference type="NCBIfam" id="NF006564">
    <property type="entry name" value="PRK09071.1"/>
    <property type="match status" value="1"/>
</dbReference>
<dbReference type="Gene3D" id="1.20.970.10">
    <property type="entry name" value="Transferase, Pyrimidine Nucleoside Phosphorylase, Chain C"/>
    <property type="match status" value="1"/>
</dbReference>